<keyword evidence="3" id="KW-1185">Reference proteome</keyword>
<comment type="caution">
    <text evidence="2">The sequence shown here is derived from an EMBL/GenBank/DDBJ whole genome shotgun (WGS) entry which is preliminary data.</text>
</comment>
<evidence type="ECO:0000313" key="2">
    <source>
        <dbReference type="EMBL" id="CAL7947690.1"/>
    </source>
</evidence>
<gene>
    <name evidence="2" type="ORF">XYLVIOL_LOCUS8459</name>
</gene>
<feature type="region of interest" description="Disordered" evidence="1">
    <location>
        <begin position="25"/>
        <end position="77"/>
    </location>
</feature>
<protein>
    <submittedName>
        <fullName evidence="2">Uncharacterized protein</fullName>
    </submittedName>
</protein>
<proteinExistence type="predicted"/>
<reference evidence="2 3" key="1">
    <citation type="submission" date="2024-08" db="EMBL/GenBank/DDBJ databases">
        <authorList>
            <person name="Will J Nash"/>
            <person name="Angela Man"/>
            <person name="Seanna McTaggart"/>
            <person name="Kendall Baker"/>
            <person name="Tom Barker"/>
            <person name="Leah Catchpole"/>
            <person name="Alex Durrant"/>
            <person name="Karim Gharbi"/>
            <person name="Naomi Irish"/>
            <person name="Gemy Kaithakottil"/>
            <person name="Debby Ku"/>
            <person name="Aaliyah Providence"/>
            <person name="Felix Shaw"/>
            <person name="David Swarbreck"/>
            <person name="Chris Watkins"/>
            <person name="Ann M. McCartney"/>
            <person name="Giulio Formenti"/>
            <person name="Alice Mouton"/>
            <person name="Noel Vella"/>
            <person name="Bjorn M von Reumont"/>
            <person name="Adriana Vella"/>
            <person name="Wilfried Haerty"/>
        </authorList>
    </citation>
    <scope>NUCLEOTIDE SEQUENCE [LARGE SCALE GENOMIC DNA]</scope>
</reference>
<evidence type="ECO:0000313" key="3">
    <source>
        <dbReference type="Proteomes" id="UP001642520"/>
    </source>
</evidence>
<evidence type="ECO:0000256" key="1">
    <source>
        <dbReference type="SAM" id="MobiDB-lite"/>
    </source>
</evidence>
<dbReference type="Proteomes" id="UP001642520">
    <property type="component" value="Unassembled WGS sequence"/>
</dbReference>
<organism evidence="2 3">
    <name type="scientific">Xylocopa violacea</name>
    <name type="common">Violet carpenter bee</name>
    <name type="synonym">Apis violacea</name>
    <dbReference type="NCBI Taxonomy" id="135666"/>
    <lineage>
        <taxon>Eukaryota</taxon>
        <taxon>Metazoa</taxon>
        <taxon>Ecdysozoa</taxon>
        <taxon>Arthropoda</taxon>
        <taxon>Hexapoda</taxon>
        <taxon>Insecta</taxon>
        <taxon>Pterygota</taxon>
        <taxon>Neoptera</taxon>
        <taxon>Endopterygota</taxon>
        <taxon>Hymenoptera</taxon>
        <taxon>Apocrita</taxon>
        <taxon>Aculeata</taxon>
        <taxon>Apoidea</taxon>
        <taxon>Anthophila</taxon>
        <taxon>Apidae</taxon>
        <taxon>Xylocopa</taxon>
        <taxon>Xylocopa</taxon>
    </lineage>
</organism>
<name>A0ABP1P326_XYLVO</name>
<dbReference type="EMBL" id="CAXAJV020001296">
    <property type="protein sequence ID" value="CAL7947690.1"/>
    <property type="molecule type" value="Genomic_DNA"/>
</dbReference>
<sequence>MKREEGARNGKSTCGWARFELPSLRRATKARHQNKPGSAARAEEGGGWSRGWKRAGGKGEEKQRVWGPSSELDSGSWGTLSGGELLRFLPASSRPASLPAVRLVDVGEMQAELRDETGKAKRN</sequence>
<accession>A0ABP1P326</accession>